<gene>
    <name evidence="1" type="ORF">ABT404_10865</name>
</gene>
<proteinExistence type="predicted"/>
<evidence type="ECO:0000313" key="1">
    <source>
        <dbReference type="EMBL" id="MER7179964.1"/>
    </source>
</evidence>
<sequence>MLGIEMRGSVPPEPDYTTLVSRLVEFRAGPLKGKPSDRTLAEAAGCSPTTIGNWLHEGQFPREINQLLKLVRAMGKQAERISATRIPAGVALLDEAMWRRAYTAEARRRAGDTRHGVEAAQARVVLEQMRPGRLLAEAVDPFQLEVHRAISSPVAGLPVLPAYVEREHDRMLVKVVERAADGESGMAVLVGGSSTGKTRTLWEALNCLRECAGPWRLWHPIDPGHPDAVLAQIAEVAAYTVVWLNEAQEYLASDELGEKVAAGLRTLLHDQSRSPVLVLATLWPGHWNTLTTRTSPDRHGQARELLDGHEIKVPDYFTGTDLAALKGTAHDDPRLGEAASRARDGQITQYLAGGPVLLDRYHNAPPAARALIHAAMDARRLGAGPHIPWTWLAQASSGYPTDTEWEAVGNDWNNQLMQDLDYVTRRWNGIPGILTPAHTTTARNQRPGTAAARGRLVQHGPLYRLADYLEQHGRRERADIVPPIDFWTAAARHANPADLTALGDAAWDRGLYRDAAQLHKNATPHSTRAAAALVRHFHLFQPDDHRPVQWTAAHVPLDDPYEVAELLDQLREVGAEEQVAVLARRIAAEPPLNDPYVAGVLLNRLVGVGAEEQVTVLAERAAAETSLDDPEAVVELLDQLRKVGAGKQVAVLARRAAAEAALDIPDGVAALLDQLRKVGAEEQVTVLAGRAAAETPLDDQEAVTVLLGWLLRIGAEEQFAVLAGRAAAETPLDNPEPAGVLLGWLWEAGAEEQVAVLARRVAAEATFDAPYAVDMLLDQLLGVGAEEQVAVLARRAAAEHPLNDPYAVGVLLNRLAGVEADEQFAVVAGRAATETPLHNPKGVAELLVQLREAEADEQLAIVARRAAAETPLDDPYAVAELLVQLREAEADEQLAIVARRAAAETPLDTRTPWAFS</sequence>
<keyword evidence="2" id="KW-1185">Reference proteome</keyword>
<reference evidence="1 2" key="1">
    <citation type="submission" date="2024-06" db="EMBL/GenBank/DDBJ databases">
        <title>The Natural Products Discovery Center: Release of the First 8490 Sequenced Strains for Exploring Actinobacteria Biosynthetic Diversity.</title>
        <authorList>
            <person name="Kalkreuter E."/>
            <person name="Kautsar S.A."/>
            <person name="Yang D."/>
            <person name="Bader C.D."/>
            <person name="Teijaro C.N."/>
            <person name="Fluegel L."/>
            <person name="Davis C.M."/>
            <person name="Simpson J.R."/>
            <person name="Lauterbach L."/>
            <person name="Steele A.D."/>
            <person name="Gui C."/>
            <person name="Meng S."/>
            <person name="Li G."/>
            <person name="Viehrig K."/>
            <person name="Ye F."/>
            <person name="Su P."/>
            <person name="Kiefer A.F."/>
            <person name="Nichols A."/>
            <person name="Cepeda A.J."/>
            <person name="Yan W."/>
            <person name="Fan B."/>
            <person name="Jiang Y."/>
            <person name="Adhikari A."/>
            <person name="Zheng C.-J."/>
            <person name="Schuster L."/>
            <person name="Cowan T.M."/>
            <person name="Smanski M.J."/>
            <person name="Chevrette M.G."/>
            <person name="De Carvalho L.P.S."/>
            <person name="Shen B."/>
        </authorList>
    </citation>
    <scope>NUCLEOTIDE SEQUENCE [LARGE SCALE GENOMIC DNA]</scope>
    <source>
        <strain evidence="1 2">NPDC000234</strain>
    </source>
</reference>
<name>A0ABV1WSZ3_9ACTN</name>
<protein>
    <submittedName>
        <fullName evidence="1">Uncharacterized protein</fullName>
    </submittedName>
</protein>
<dbReference type="Proteomes" id="UP001474181">
    <property type="component" value="Unassembled WGS sequence"/>
</dbReference>
<accession>A0ABV1WSZ3</accession>
<dbReference type="EMBL" id="JBEPEK010000057">
    <property type="protein sequence ID" value="MER7179964.1"/>
    <property type="molecule type" value="Genomic_DNA"/>
</dbReference>
<comment type="caution">
    <text evidence="1">The sequence shown here is derived from an EMBL/GenBank/DDBJ whole genome shotgun (WGS) entry which is preliminary data.</text>
</comment>
<evidence type="ECO:0000313" key="2">
    <source>
        <dbReference type="Proteomes" id="UP001474181"/>
    </source>
</evidence>
<organism evidence="1 2">
    <name type="scientific">Streptomyces hyaluromycini</name>
    <dbReference type="NCBI Taxonomy" id="1377993"/>
    <lineage>
        <taxon>Bacteria</taxon>
        <taxon>Bacillati</taxon>
        <taxon>Actinomycetota</taxon>
        <taxon>Actinomycetes</taxon>
        <taxon>Kitasatosporales</taxon>
        <taxon>Streptomycetaceae</taxon>
        <taxon>Streptomyces</taxon>
    </lineage>
</organism>
<dbReference type="RefSeq" id="WP_350779614.1">
    <property type="nucleotide sequence ID" value="NZ_JBEPEK010000057.1"/>
</dbReference>